<reference evidence="1" key="1">
    <citation type="journal article" date="2023" name="G3 (Bethesda)">
        <title>A reference genome for the long-term kleptoplast-retaining sea slug Elysia crispata morphotype clarki.</title>
        <authorList>
            <person name="Eastman K.E."/>
            <person name="Pendleton A.L."/>
            <person name="Shaikh M.A."/>
            <person name="Suttiyut T."/>
            <person name="Ogas R."/>
            <person name="Tomko P."/>
            <person name="Gavelis G."/>
            <person name="Widhalm J.R."/>
            <person name="Wisecaver J.H."/>
        </authorList>
    </citation>
    <scope>NUCLEOTIDE SEQUENCE</scope>
    <source>
        <strain evidence="1">ECLA1</strain>
    </source>
</reference>
<organism evidence="1 2">
    <name type="scientific">Elysia crispata</name>
    <name type="common">lettuce slug</name>
    <dbReference type="NCBI Taxonomy" id="231223"/>
    <lineage>
        <taxon>Eukaryota</taxon>
        <taxon>Metazoa</taxon>
        <taxon>Spiralia</taxon>
        <taxon>Lophotrochozoa</taxon>
        <taxon>Mollusca</taxon>
        <taxon>Gastropoda</taxon>
        <taxon>Heterobranchia</taxon>
        <taxon>Euthyneura</taxon>
        <taxon>Panpulmonata</taxon>
        <taxon>Sacoglossa</taxon>
        <taxon>Placobranchoidea</taxon>
        <taxon>Plakobranchidae</taxon>
        <taxon>Elysia</taxon>
    </lineage>
</organism>
<keyword evidence="2" id="KW-1185">Reference proteome</keyword>
<accession>A0AAE1AVX2</accession>
<dbReference type="Proteomes" id="UP001283361">
    <property type="component" value="Unassembled WGS sequence"/>
</dbReference>
<protein>
    <submittedName>
        <fullName evidence="1">Uncharacterized protein</fullName>
    </submittedName>
</protein>
<evidence type="ECO:0000313" key="2">
    <source>
        <dbReference type="Proteomes" id="UP001283361"/>
    </source>
</evidence>
<comment type="caution">
    <text evidence="1">The sequence shown here is derived from an EMBL/GenBank/DDBJ whole genome shotgun (WGS) entry which is preliminary data.</text>
</comment>
<proteinExistence type="predicted"/>
<dbReference type="EMBL" id="JAWDGP010001105">
    <property type="protein sequence ID" value="KAK3794659.1"/>
    <property type="molecule type" value="Genomic_DNA"/>
</dbReference>
<gene>
    <name evidence="1" type="ORF">RRG08_003802</name>
</gene>
<evidence type="ECO:0000313" key="1">
    <source>
        <dbReference type="EMBL" id="KAK3794659.1"/>
    </source>
</evidence>
<name>A0AAE1AVX2_9GAST</name>
<dbReference type="AlphaFoldDB" id="A0AAE1AVX2"/>
<sequence>MRRTYHVRKVSGRPTSVPPPSAVKVIVMKRGENFLYPDWMGYVSLPLQREDDHTVVYTPPFRPSKPIKRPETWLYPLPQPNHCPVDSYRLQTWDLGATGGFLAVTSTPRHGVLTRS</sequence>